<dbReference type="eggNOG" id="ENOG5031HK8">
    <property type="taxonomic scope" value="Bacteria"/>
</dbReference>
<dbReference type="OrthoDB" id="3215033at2"/>
<sequence length="77" mass="8490">MKTSEFWDAVDSVFGPTLGRSYAADLYLPAISGTCLEALEAGLAPQRVWEALVDETGVGESCKWFHRLDAKAKRSLR</sequence>
<dbReference type="Proteomes" id="UP000013015">
    <property type="component" value="Unassembled WGS sequence"/>
</dbReference>
<dbReference type="InterPro" id="IPR021408">
    <property type="entry name" value="DUF3046"/>
</dbReference>
<accession>N6X7H0</accession>
<evidence type="ECO:0000313" key="2">
    <source>
        <dbReference type="Proteomes" id="UP000013015"/>
    </source>
</evidence>
<protein>
    <recommendedName>
        <fullName evidence="3">DUF3046 domain-containing protein</fullName>
    </recommendedName>
</protein>
<comment type="caution">
    <text evidence="1">The sequence shown here is derived from an EMBL/GenBank/DDBJ whole genome shotgun (WGS) entry which is preliminary data.</text>
</comment>
<name>N6X7H0_9ACTO</name>
<dbReference type="EMBL" id="AQHZ01000001">
    <property type="protein sequence ID" value="ENO19237.1"/>
    <property type="molecule type" value="Genomic_DNA"/>
</dbReference>
<dbReference type="PATRIC" id="fig|888050.3.peg.155"/>
<dbReference type="HOGENOM" id="CLU_179041_2_0_11"/>
<reference evidence="1 2" key="1">
    <citation type="submission" date="2013-03" db="EMBL/GenBank/DDBJ databases">
        <title>Reference genome for the Human Microbiome Project.</title>
        <authorList>
            <person name="Aqrawi P."/>
            <person name="Ayvaz T."/>
            <person name="Bess C."/>
            <person name="Blankenburg K."/>
            <person name="Coyle M."/>
            <person name="Deng J."/>
            <person name="Forbes L."/>
            <person name="Fowler G."/>
            <person name="Francisco L."/>
            <person name="Fu Q."/>
            <person name="Gibbs R."/>
            <person name="Gross S."/>
            <person name="Gubbala S."/>
            <person name="Hale W."/>
            <person name="Hemphill L."/>
            <person name="Highlander S."/>
            <person name="Hirani K."/>
            <person name="Jackson L."/>
            <person name="Jakkamsetti A."/>
            <person name="Javaid M."/>
            <person name="Jayaseelan J.C."/>
            <person name="Jiang H."/>
            <person name="Joshi V."/>
            <person name="Korchina V."/>
            <person name="Kovar C."/>
            <person name="Lara F."/>
            <person name="Lee S."/>
            <person name="Liu Y."/>
            <person name="Mata R."/>
            <person name="Mathew T."/>
            <person name="Munidasa M."/>
            <person name="Muzny D."/>
            <person name="Nazareth L."/>
            <person name="Ngo R."/>
            <person name="Nguyen L."/>
            <person name="Nguyen N."/>
            <person name="Okwuonu G."/>
            <person name="Ongeri F."/>
            <person name="Palculict T."/>
            <person name="Patil S."/>
            <person name="Petrosino J."/>
            <person name="Pham C."/>
            <person name="Pham P."/>
            <person name="Pu L.-L."/>
            <person name="Qin X."/>
            <person name="Qu J."/>
            <person name="Reid J."/>
            <person name="Ross M."/>
            <person name="Ruth R."/>
            <person name="Saada N."/>
            <person name="San Lucas F."/>
            <person name="Santibanez J."/>
            <person name="Shang Y."/>
            <person name="Simmons D."/>
            <person name="Song X.-Z."/>
            <person name="Tang L.-Y."/>
            <person name="Thornton R."/>
            <person name="Warren J."/>
            <person name="Weissenberger G."/>
            <person name="Wilczek-Boney K."/>
            <person name="Worley K."/>
            <person name="Youmans B."/>
            <person name="Zhang J."/>
            <person name="Zhang L."/>
            <person name="Zhao Z."/>
            <person name="Zhou C."/>
            <person name="Zhu D."/>
            <person name="Zhu Y."/>
        </authorList>
    </citation>
    <scope>NUCLEOTIDE SEQUENCE [LARGE SCALE GENOMIC DNA]</scope>
    <source>
        <strain evidence="1 2">F0333</strain>
    </source>
</reference>
<dbReference type="AlphaFoldDB" id="N6X7H0"/>
<evidence type="ECO:0000313" key="1">
    <source>
        <dbReference type="EMBL" id="ENO19237.1"/>
    </source>
</evidence>
<dbReference type="STRING" id="888050.HMPREF9004_0156"/>
<gene>
    <name evidence="1" type="ORF">HMPREF9004_0156</name>
</gene>
<dbReference type="RefSeq" id="WP_005961728.1">
    <property type="nucleotide sequence ID" value="NZ_CP040505.1"/>
</dbReference>
<keyword evidence="2" id="KW-1185">Reference proteome</keyword>
<organism evidence="1 2">
    <name type="scientific">Schaalia cardiffensis F0333</name>
    <dbReference type="NCBI Taxonomy" id="888050"/>
    <lineage>
        <taxon>Bacteria</taxon>
        <taxon>Bacillati</taxon>
        <taxon>Actinomycetota</taxon>
        <taxon>Actinomycetes</taxon>
        <taxon>Actinomycetales</taxon>
        <taxon>Actinomycetaceae</taxon>
        <taxon>Schaalia</taxon>
    </lineage>
</organism>
<dbReference type="Pfam" id="PF11248">
    <property type="entry name" value="DUF3046"/>
    <property type="match status" value="1"/>
</dbReference>
<evidence type="ECO:0008006" key="3">
    <source>
        <dbReference type="Google" id="ProtNLM"/>
    </source>
</evidence>
<proteinExistence type="predicted"/>